<feature type="region of interest" description="Disordered" evidence="1">
    <location>
        <begin position="54"/>
        <end position="120"/>
    </location>
</feature>
<keyword evidence="3" id="KW-1185">Reference proteome</keyword>
<proteinExistence type="predicted"/>
<evidence type="ECO:0000313" key="3">
    <source>
        <dbReference type="Proteomes" id="UP000230233"/>
    </source>
</evidence>
<dbReference type="STRING" id="1611254.A0A2G5SHN5"/>
<name>A0A2G5SHN5_9PELO</name>
<protein>
    <submittedName>
        <fullName evidence="2">Uncharacterized protein</fullName>
    </submittedName>
</protein>
<accession>A0A2G5SHN5</accession>
<dbReference type="Proteomes" id="UP000230233">
    <property type="component" value="Unassembled WGS sequence"/>
</dbReference>
<dbReference type="OrthoDB" id="5869865at2759"/>
<organism evidence="2 3">
    <name type="scientific">Caenorhabditis nigoni</name>
    <dbReference type="NCBI Taxonomy" id="1611254"/>
    <lineage>
        <taxon>Eukaryota</taxon>
        <taxon>Metazoa</taxon>
        <taxon>Ecdysozoa</taxon>
        <taxon>Nematoda</taxon>
        <taxon>Chromadorea</taxon>
        <taxon>Rhabditida</taxon>
        <taxon>Rhabditina</taxon>
        <taxon>Rhabditomorpha</taxon>
        <taxon>Rhabditoidea</taxon>
        <taxon>Rhabditidae</taxon>
        <taxon>Peloderinae</taxon>
        <taxon>Caenorhabditis</taxon>
    </lineage>
</organism>
<dbReference type="AlphaFoldDB" id="A0A2G5SHN5"/>
<dbReference type="EMBL" id="PDUG01000007">
    <property type="protein sequence ID" value="PIC14625.1"/>
    <property type="molecule type" value="Genomic_DNA"/>
</dbReference>
<sequence length="218" mass="25710">MSILSQNLPTNCSNYVDMKKRRYSCVRLNPHSSLFLFLRLSIFVFLTSSTSSTTLQNELRRRQSHQVEEDDLSPYHHHSTPSQDHHRTPYPEDSEDPVVPTSSKRPKPSESVKIEEEEAEEELLPMERLKRAFGRNDYLLPENFKTLRRADIPVTYRLHDDLLRYYSILHLQLSLILQKRHPPGHTSEKSHISLHECIFVSNCEIGRRQEHHQSIRQF</sequence>
<feature type="compositionally biased region" description="Basic and acidic residues" evidence="1">
    <location>
        <begin position="58"/>
        <end position="67"/>
    </location>
</feature>
<comment type="caution">
    <text evidence="2">The sequence shown here is derived from an EMBL/GenBank/DDBJ whole genome shotgun (WGS) entry which is preliminary data.</text>
</comment>
<gene>
    <name evidence="2" type="ORF">B9Z55_026869</name>
</gene>
<evidence type="ECO:0000313" key="2">
    <source>
        <dbReference type="EMBL" id="PIC14625.1"/>
    </source>
</evidence>
<evidence type="ECO:0000256" key="1">
    <source>
        <dbReference type="SAM" id="MobiDB-lite"/>
    </source>
</evidence>
<reference evidence="3" key="1">
    <citation type="submission" date="2017-10" db="EMBL/GenBank/DDBJ databases">
        <title>Rapid genome shrinkage in a self-fertile nematode reveals novel sperm competition proteins.</title>
        <authorList>
            <person name="Yin D."/>
            <person name="Schwarz E.M."/>
            <person name="Thomas C.G."/>
            <person name="Felde R.L."/>
            <person name="Korf I.F."/>
            <person name="Cutter A.D."/>
            <person name="Schartner C.M."/>
            <person name="Ralston E.J."/>
            <person name="Meyer B.J."/>
            <person name="Haag E.S."/>
        </authorList>
    </citation>
    <scope>NUCLEOTIDE SEQUENCE [LARGE SCALE GENOMIC DNA]</scope>
    <source>
        <strain evidence="3">JU1422</strain>
    </source>
</reference>